<evidence type="ECO:0000256" key="2">
    <source>
        <dbReference type="ARBA" id="ARBA00022490"/>
    </source>
</evidence>
<dbReference type="OrthoDB" id="5366541at2759"/>
<dbReference type="KEGG" id="ffu:CLAFUR5_06843"/>
<dbReference type="Pfam" id="PF12754">
    <property type="entry name" value="Get5_N"/>
    <property type="match status" value="1"/>
</dbReference>
<dbReference type="PANTHER" id="PTHR46555">
    <property type="entry name" value="UBIQUITIN-LIKE PROTEIN 4A"/>
    <property type="match status" value="1"/>
</dbReference>
<dbReference type="GO" id="GO:0005829">
    <property type="term" value="C:cytosol"/>
    <property type="evidence" value="ECO:0007669"/>
    <property type="project" value="UniProtKB-SubCell"/>
</dbReference>
<gene>
    <name evidence="5" type="ORF">CLAFUR5_06843</name>
</gene>
<dbReference type="InterPro" id="IPR047154">
    <property type="entry name" value="UBL4A-like"/>
</dbReference>
<evidence type="ECO:0000256" key="1">
    <source>
        <dbReference type="ARBA" id="ARBA00004514"/>
    </source>
</evidence>
<feature type="compositionally biased region" description="Basic and acidic residues" evidence="3">
    <location>
        <begin position="152"/>
        <end position="193"/>
    </location>
</feature>
<dbReference type="GeneID" id="71986721"/>
<dbReference type="InterPro" id="IPR024737">
    <property type="entry name" value="Get5_N"/>
</dbReference>
<keyword evidence="2" id="KW-0963">Cytoplasm</keyword>
<dbReference type="EMBL" id="CP090168">
    <property type="protein sequence ID" value="UJO19014.1"/>
    <property type="molecule type" value="Genomic_DNA"/>
</dbReference>
<feature type="domain" description="Ubiquitin-like" evidence="4">
    <location>
        <begin position="64"/>
        <end position="141"/>
    </location>
</feature>
<dbReference type="SMART" id="SM00213">
    <property type="entry name" value="UBQ"/>
    <property type="match status" value="1"/>
</dbReference>
<dbReference type="CDD" id="cd17039">
    <property type="entry name" value="Ubl_ubiquitin_like"/>
    <property type="match status" value="1"/>
</dbReference>
<sequence length="237" mass="25943">MSEVTFAKQFLATIDKKPIKLPADHVSDPRQYPNQSPYILPRQTHPFPTRKGPTSSQQASQKTITATLKPMRNGETITIPNVALDTTIHDLKTQYASKTSIPQDKIKVLYNKKPVTDLKTLKDIGIESDAELSLMIMGGTGGTPRGQSPAVVEKDRVPVPEVPKGDPMDVDEKTSAPESEKANAEAEDKKEPEGAAAILKTDEFWADLGGFLSQRLRDDEVAAKLLTVFKSASKGYQ</sequence>
<dbReference type="InterPro" id="IPR000626">
    <property type="entry name" value="Ubiquitin-like_dom"/>
</dbReference>
<evidence type="ECO:0000259" key="4">
    <source>
        <dbReference type="PROSITE" id="PS50053"/>
    </source>
</evidence>
<dbReference type="SUPFAM" id="SSF54236">
    <property type="entry name" value="Ubiquitin-like"/>
    <property type="match status" value="1"/>
</dbReference>
<dbReference type="InterPro" id="IPR049256">
    <property type="entry name" value="Get5_C"/>
</dbReference>
<keyword evidence="6" id="KW-1185">Reference proteome</keyword>
<feature type="region of interest" description="Disordered" evidence="3">
    <location>
        <begin position="21"/>
        <end position="60"/>
    </location>
</feature>
<dbReference type="InterPro" id="IPR029071">
    <property type="entry name" value="Ubiquitin-like_domsf"/>
</dbReference>
<dbReference type="Gene3D" id="1.10.286.70">
    <property type="entry name" value="Get5 dimerization domain"/>
    <property type="match status" value="1"/>
</dbReference>
<dbReference type="RefSeq" id="XP_047763380.1">
    <property type="nucleotide sequence ID" value="XM_047905991.1"/>
</dbReference>
<reference evidence="5" key="2">
    <citation type="journal article" date="2022" name="Microb. Genom.">
        <title>A chromosome-scale genome assembly of the tomato pathogen Cladosporium fulvum reveals a compartmentalized genome architecture and the presence of a dispensable chromosome.</title>
        <authorList>
            <person name="Zaccaron A.Z."/>
            <person name="Chen L.H."/>
            <person name="Samaras A."/>
            <person name="Stergiopoulos I."/>
        </authorList>
    </citation>
    <scope>NUCLEOTIDE SEQUENCE</scope>
    <source>
        <strain evidence="5">Race5_Kim</strain>
    </source>
</reference>
<dbReference type="PROSITE" id="PS50053">
    <property type="entry name" value="UBIQUITIN_2"/>
    <property type="match status" value="1"/>
</dbReference>
<dbReference type="AlphaFoldDB" id="A0A9Q8UQQ8"/>
<feature type="region of interest" description="Disordered" evidence="3">
    <location>
        <begin position="139"/>
        <end position="195"/>
    </location>
</feature>
<reference evidence="5" key="1">
    <citation type="submission" date="2021-12" db="EMBL/GenBank/DDBJ databases">
        <authorList>
            <person name="Zaccaron A."/>
            <person name="Stergiopoulos I."/>
        </authorList>
    </citation>
    <scope>NUCLEOTIDE SEQUENCE</scope>
    <source>
        <strain evidence="5">Race5_Kim</strain>
    </source>
</reference>
<proteinExistence type="predicted"/>
<accession>A0A9Q8UQQ8</accession>
<dbReference type="Pfam" id="PF17183">
    <property type="entry name" value="Get5_C"/>
    <property type="match status" value="1"/>
</dbReference>
<organism evidence="5 6">
    <name type="scientific">Passalora fulva</name>
    <name type="common">Tomato leaf mold</name>
    <name type="synonym">Cladosporium fulvum</name>
    <dbReference type="NCBI Taxonomy" id="5499"/>
    <lineage>
        <taxon>Eukaryota</taxon>
        <taxon>Fungi</taxon>
        <taxon>Dikarya</taxon>
        <taxon>Ascomycota</taxon>
        <taxon>Pezizomycotina</taxon>
        <taxon>Dothideomycetes</taxon>
        <taxon>Dothideomycetidae</taxon>
        <taxon>Mycosphaerellales</taxon>
        <taxon>Mycosphaerellaceae</taxon>
        <taxon>Fulvia</taxon>
    </lineage>
</organism>
<evidence type="ECO:0000313" key="5">
    <source>
        <dbReference type="EMBL" id="UJO19014.1"/>
    </source>
</evidence>
<protein>
    <recommendedName>
        <fullName evidence="4">Ubiquitin-like domain-containing protein</fullName>
    </recommendedName>
</protein>
<comment type="subcellular location">
    <subcellularLocation>
        <location evidence="1">Cytoplasm</location>
        <location evidence="1">Cytosol</location>
    </subcellularLocation>
</comment>
<dbReference type="GO" id="GO:0006620">
    <property type="term" value="P:post-translational protein targeting to endoplasmic reticulum membrane"/>
    <property type="evidence" value="ECO:0007669"/>
    <property type="project" value="InterPro"/>
</dbReference>
<dbReference type="Gene3D" id="3.10.20.90">
    <property type="entry name" value="Phosphatidylinositol 3-kinase Catalytic Subunit, Chain A, domain 1"/>
    <property type="match status" value="1"/>
</dbReference>
<dbReference type="Proteomes" id="UP000756132">
    <property type="component" value="Chromosome 6"/>
</dbReference>
<dbReference type="PANTHER" id="PTHR46555:SF1">
    <property type="entry name" value="UBIQUITIN-LIKE PROTEIN 4A"/>
    <property type="match status" value="1"/>
</dbReference>
<evidence type="ECO:0000256" key="3">
    <source>
        <dbReference type="SAM" id="MobiDB-lite"/>
    </source>
</evidence>
<dbReference type="OMA" id="YILPRMP"/>
<name>A0A9Q8UQQ8_PASFU</name>
<evidence type="ECO:0000313" key="6">
    <source>
        <dbReference type="Proteomes" id="UP000756132"/>
    </source>
</evidence>